<feature type="transmembrane region" description="Helical" evidence="8">
    <location>
        <begin position="775"/>
        <end position="794"/>
    </location>
</feature>
<dbReference type="CDD" id="cd16697">
    <property type="entry name" value="RING-CH-C4HC3_NFXL1"/>
    <property type="match status" value="1"/>
</dbReference>
<keyword evidence="2" id="KW-0479">Metal-binding</keyword>
<name>A0A6A4W230_AMPAM</name>
<dbReference type="InterPro" id="IPR034078">
    <property type="entry name" value="NFX1_fam"/>
</dbReference>
<evidence type="ECO:0000256" key="6">
    <source>
        <dbReference type="PROSITE-ProRule" id="PRU00146"/>
    </source>
</evidence>
<dbReference type="PRINTS" id="PR00021">
    <property type="entry name" value="PRORICH"/>
</dbReference>
<keyword evidence="11" id="KW-1185">Reference proteome</keyword>
<dbReference type="CDD" id="cd06008">
    <property type="entry name" value="NF-X1-zinc-finger"/>
    <property type="match status" value="5"/>
</dbReference>
<feature type="region of interest" description="Disordered" evidence="7">
    <location>
        <begin position="1"/>
        <end position="54"/>
    </location>
</feature>
<evidence type="ECO:0000256" key="4">
    <source>
        <dbReference type="ARBA" id="ARBA00022771"/>
    </source>
</evidence>
<evidence type="ECO:0000256" key="1">
    <source>
        <dbReference type="ARBA" id="ARBA00007269"/>
    </source>
</evidence>
<evidence type="ECO:0000256" key="5">
    <source>
        <dbReference type="ARBA" id="ARBA00022833"/>
    </source>
</evidence>
<dbReference type="GO" id="GO:0008270">
    <property type="term" value="F:zinc ion binding"/>
    <property type="evidence" value="ECO:0007669"/>
    <property type="project" value="UniProtKB-KW"/>
</dbReference>
<keyword evidence="8" id="KW-1133">Transmembrane helix</keyword>
<comment type="similarity">
    <text evidence="1">Belongs to the NFX1 family.</text>
</comment>
<dbReference type="PANTHER" id="PTHR12360:SF1">
    <property type="entry name" value="NF-X1-TYPE ZINC FINGER PROTEIN NFXL1"/>
    <property type="match status" value="1"/>
</dbReference>
<dbReference type="GO" id="GO:0000981">
    <property type="term" value="F:DNA-binding transcription factor activity, RNA polymerase II-specific"/>
    <property type="evidence" value="ECO:0007669"/>
    <property type="project" value="TreeGrafter"/>
</dbReference>
<keyword evidence="5" id="KW-0862">Zinc</keyword>
<evidence type="ECO:0000256" key="8">
    <source>
        <dbReference type="SAM" id="Phobius"/>
    </source>
</evidence>
<dbReference type="SMART" id="SM00438">
    <property type="entry name" value="ZnF_NFX"/>
    <property type="match status" value="10"/>
</dbReference>
<sequence length="795" mass="87233">MPGRGAGRGRSAPAWGGAGRGRPAPAWGGAGQKQSQRPAAVPAEPTQRQTERRFAEACAQIRAASEKHVSQYQLSDSEDEQDDVDDDTREQILGRLCDRYAADDKSALGNTSEYLQRALNAEANTCLICIGSVKRTDPLWCCSGCWVGFHLHCVQTWARDSISQQQRRLESGDAKTEVLQWHCPNCRRPYGRDQVPSRYRCYCGKTPDPPPDPWLLPHACDQRCERPLRPECGHRCLLQCHPGPCPPCPVTVCGRPLSCGHHRCERVCHSGACGLCERAGPRRCPCGRTELEAPCHQDVPPCGDTCDKWLACGVHRCAQRCHTGACGRCLQLRVKRCRCGRKEKELVCDKEFTCDIKCKRLKDCGKHTCNRKCCTGDCPPCELSCGRTLPCGQHKCSSPCHPGPCYPCGQTAELRCPCGATRLTVPCGRQRGARPPRCRQPCPAPTDCHHPARPRHPCHAGDCPPCSLTCGQPLPCGRGHSCPQPCHDRVQQRFVSQKKAATPWEKTEDRVVTVSLPCPPCQAPVSTPCLGAHAEYPMPCTEARPQSCGRPCGRLLLCGNHRCQQPCHTVEGAPDSETAGTTCDVCEAACSRDRPPGCQHACERGCHAEPCPPCRQHRRLRCHCQLGVLHVRCHELSEADEQQKERLLCCGNPCPRTLECGHRCAAVCHPGPCPAPEGGCATRLKQRCPCGRRAQTTACRERAPPPDCDDKCREVAQAKEQERAAREEAAAAEEAARQQQAVEELERKLTGGRRKERRGRRQQTAEPEPSSAGRWLLLAAAVAVLAVTAGLLLYQ</sequence>
<feature type="compositionally biased region" description="Low complexity" evidence="7">
    <location>
        <begin position="9"/>
        <end position="27"/>
    </location>
</feature>
<keyword evidence="8" id="KW-0812">Transmembrane</keyword>
<reference evidence="10 11" key="1">
    <citation type="submission" date="2019-07" db="EMBL/GenBank/DDBJ databases">
        <title>Draft genome assembly of a fouling barnacle, Amphibalanus amphitrite (Darwin, 1854): The first reference genome for Thecostraca.</title>
        <authorList>
            <person name="Kim W."/>
        </authorList>
    </citation>
    <scope>NUCLEOTIDE SEQUENCE [LARGE SCALE GENOMIC DNA]</scope>
    <source>
        <strain evidence="10">SNU_AA5</strain>
        <tissue evidence="10">Soma without cirri and trophi</tissue>
    </source>
</reference>
<dbReference type="Pfam" id="PF01422">
    <property type="entry name" value="zf-NF-X1"/>
    <property type="match status" value="10"/>
</dbReference>
<feature type="region of interest" description="Disordered" evidence="7">
    <location>
        <begin position="723"/>
        <end position="771"/>
    </location>
</feature>
<dbReference type="SUPFAM" id="SSF57850">
    <property type="entry name" value="RING/U-box"/>
    <property type="match status" value="1"/>
</dbReference>
<comment type="caution">
    <text evidence="10">The sequence shown here is derived from an EMBL/GenBank/DDBJ whole genome shotgun (WGS) entry which is preliminary data.</text>
</comment>
<organism evidence="10 11">
    <name type="scientific">Amphibalanus amphitrite</name>
    <name type="common">Striped barnacle</name>
    <name type="synonym">Balanus amphitrite</name>
    <dbReference type="NCBI Taxonomy" id="1232801"/>
    <lineage>
        <taxon>Eukaryota</taxon>
        <taxon>Metazoa</taxon>
        <taxon>Ecdysozoa</taxon>
        <taxon>Arthropoda</taxon>
        <taxon>Crustacea</taxon>
        <taxon>Multicrustacea</taxon>
        <taxon>Cirripedia</taxon>
        <taxon>Thoracica</taxon>
        <taxon>Thoracicalcarea</taxon>
        <taxon>Balanomorpha</taxon>
        <taxon>Balanoidea</taxon>
        <taxon>Balanidae</taxon>
        <taxon>Amphibalaninae</taxon>
        <taxon>Amphibalanus</taxon>
    </lineage>
</organism>
<feature type="domain" description="PHD-type" evidence="9">
    <location>
        <begin position="123"/>
        <end position="189"/>
    </location>
</feature>
<dbReference type="PANTHER" id="PTHR12360">
    <property type="entry name" value="NUCLEAR TRANSCRIPTION FACTOR, X-BOX BINDING 1 NFX1"/>
    <property type="match status" value="1"/>
</dbReference>
<dbReference type="OrthoDB" id="536399at2759"/>
<dbReference type="GO" id="GO:0005634">
    <property type="term" value="C:nucleus"/>
    <property type="evidence" value="ECO:0007669"/>
    <property type="project" value="InterPro"/>
</dbReference>
<dbReference type="PROSITE" id="PS50016">
    <property type="entry name" value="ZF_PHD_2"/>
    <property type="match status" value="1"/>
</dbReference>
<keyword evidence="3" id="KW-0677">Repeat</keyword>
<evidence type="ECO:0000313" key="10">
    <source>
        <dbReference type="EMBL" id="KAF0295871.1"/>
    </source>
</evidence>
<accession>A0A6A4W230</accession>
<dbReference type="InterPro" id="IPR000967">
    <property type="entry name" value="Znf_NFX1"/>
</dbReference>
<evidence type="ECO:0000256" key="2">
    <source>
        <dbReference type="ARBA" id="ARBA00022723"/>
    </source>
</evidence>
<evidence type="ECO:0000256" key="7">
    <source>
        <dbReference type="SAM" id="MobiDB-lite"/>
    </source>
</evidence>
<dbReference type="AlphaFoldDB" id="A0A6A4W230"/>
<evidence type="ECO:0000259" key="9">
    <source>
        <dbReference type="PROSITE" id="PS50016"/>
    </source>
</evidence>
<evidence type="ECO:0000313" key="11">
    <source>
        <dbReference type="Proteomes" id="UP000440578"/>
    </source>
</evidence>
<keyword evidence="8" id="KW-0472">Membrane</keyword>
<evidence type="ECO:0000256" key="3">
    <source>
        <dbReference type="ARBA" id="ARBA00022737"/>
    </source>
</evidence>
<dbReference type="GO" id="GO:0000977">
    <property type="term" value="F:RNA polymerase II transcription regulatory region sequence-specific DNA binding"/>
    <property type="evidence" value="ECO:0007669"/>
    <property type="project" value="TreeGrafter"/>
</dbReference>
<dbReference type="EMBL" id="VIIS01001593">
    <property type="protein sequence ID" value="KAF0295871.1"/>
    <property type="molecule type" value="Genomic_DNA"/>
</dbReference>
<dbReference type="Proteomes" id="UP000440578">
    <property type="component" value="Unassembled WGS sequence"/>
</dbReference>
<dbReference type="InterPro" id="IPR019787">
    <property type="entry name" value="Znf_PHD-finger"/>
</dbReference>
<protein>
    <submittedName>
        <fullName evidence="10">NF-X1-type zinc finger protein NFXL1</fullName>
    </submittedName>
</protein>
<keyword evidence="4 6" id="KW-0863">Zinc-finger</keyword>
<feature type="compositionally biased region" description="Basic residues" evidence="7">
    <location>
        <begin position="750"/>
        <end position="761"/>
    </location>
</feature>
<gene>
    <name evidence="10" type="primary">NFXL1</name>
    <name evidence="10" type="ORF">FJT64_006672</name>
</gene>
<proteinExistence type="inferred from homology"/>